<reference evidence="2" key="1">
    <citation type="submission" date="2016-06" db="EMBL/GenBank/DDBJ databases">
        <authorList>
            <person name="Nascimento L."/>
            <person name="Pereira R.V."/>
            <person name="Martins L.F."/>
            <person name="Quaggio R.B."/>
            <person name="Silva A.M."/>
            <person name="Setubal J.C."/>
        </authorList>
    </citation>
    <scope>NUCLEOTIDE SEQUENCE [LARGE SCALE GENOMIC DNA]</scope>
</reference>
<organism evidence="1 2">
    <name type="scientific">Bacillus thermozeamaize</name>
    <dbReference type="NCBI Taxonomy" id="230954"/>
    <lineage>
        <taxon>Bacteria</taxon>
        <taxon>Bacillati</taxon>
        <taxon>Bacillota</taxon>
        <taxon>Bacilli</taxon>
        <taxon>Bacillales</taxon>
        <taxon>Bacillaceae</taxon>
        <taxon>Bacillus</taxon>
    </lineage>
</organism>
<dbReference type="Proteomes" id="UP000196475">
    <property type="component" value="Unassembled WGS sequence"/>
</dbReference>
<evidence type="ECO:0000313" key="1">
    <source>
        <dbReference type="EMBL" id="OUM85494.1"/>
    </source>
</evidence>
<dbReference type="EMBL" id="LZRT01000101">
    <property type="protein sequence ID" value="OUM85494.1"/>
    <property type="molecule type" value="Genomic_DNA"/>
</dbReference>
<dbReference type="Pfam" id="PF12841">
    <property type="entry name" value="YvrJ"/>
    <property type="match status" value="1"/>
</dbReference>
<comment type="caution">
    <text evidence="1">The sequence shown here is derived from an EMBL/GenBank/DDBJ whole genome shotgun (WGS) entry which is preliminary data.</text>
</comment>
<evidence type="ECO:0000313" key="2">
    <source>
        <dbReference type="Proteomes" id="UP000196475"/>
    </source>
</evidence>
<dbReference type="AlphaFoldDB" id="A0A1Y3PEA4"/>
<protein>
    <submittedName>
        <fullName evidence="1">YvrJ family protein</fullName>
    </submittedName>
</protein>
<dbReference type="InterPro" id="IPR024419">
    <property type="entry name" value="YvrJ"/>
</dbReference>
<gene>
    <name evidence="1" type="ORF">BAA01_10485</name>
</gene>
<sequence length="50" mass="5856">MDVWIGLLKDLGFPIVVTLYLLMRIEAKLEQLATSIVQLDQTLLQWLEKR</sequence>
<proteinExistence type="predicted"/>
<name>A0A1Y3PEA4_9BACI</name>
<accession>A0A1Y3PEA4</accession>